<sequence length="84" mass="10246">MNEELCKTKGIIIKLYINEIAIFFSSNKKYKPALLSIDNYFMAEIYNRYTSQRKIFIEIEKRISEIQYKKITNNFTTFRYIKNR</sequence>
<organism evidence="1 2">
    <name type="scientific">Brachionus plicatilis</name>
    <name type="common">Marine rotifer</name>
    <name type="synonym">Brachionus muelleri</name>
    <dbReference type="NCBI Taxonomy" id="10195"/>
    <lineage>
        <taxon>Eukaryota</taxon>
        <taxon>Metazoa</taxon>
        <taxon>Spiralia</taxon>
        <taxon>Gnathifera</taxon>
        <taxon>Rotifera</taxon>
        <taxon>Eurotatoria</taxon>
        <taxon>Monogononta</taxon>
        <taxon>Pseudotrocha</taxon>
        <taxon>Ploima</taxon>
        <taxon>Brachionidae</taxon>
        <taxon>Brachionus</taxon>
    </lineage>
</organism>
<gene>
    <name evidence="1" type="ORF">BpHYR1_004958</name>
</gene>
<name>A0A3M7RJC4_BRAPC</name>
<evidence type="ECO:0000313" key="2">
    <source>
        <dbReference type="Proteomes" id="UP000276133"/>
    </source>
</evidence>
<dbReference type="Proteomes" id="UP000276133">
    <property type="component" value="Unassembled WGS sequence"/>
</dbReference>
<comment type="caution">
    <text evidence="1">The sequence shown here is derived from an EMBL/GenBank/DDBJ whole genome shotgun (WGS) entry which is preliminary data.</text>
</comment>
<dbReference type="AlphaFoldDB" id="A0A3M7RJC4"/>
<proteinExistence type="predicted"/>
<evidence type="ECO:0000313" key="1">
    <source>
        <dbReference type="EMBL" id="RNA23666.1"/>
    </source>
</evidence>
<accession>A0A3M7RJC4</accession>
<protein>
    <submittedName>
        <fullName evidence="1">Uncharacterized protein</fullName>
    </submittedName>
</protein>
<dbReference type="EMBL" id="REGN01003243">
    <property type="protein sequence ID" value="RNA23666.1"/>
    <property type="molecule type" value="Genomic_DNA"/>
</dbReference>
<keyword evidence="2" id="KW-1185">Reference proteome</keyword>
<reference evidence="1 2" key="1">
    <citation type="journal article" date="2018" name="Sci. Rep.">
        <title>Genomic signatures of local adaptation to the degree of environmental predictability in rotifers.</title>
        <authorList>
            <person name="Franch-Gras L."/>
            <person name="Hahn C."/>
            <person name="Garcia-Roger E.M."/>
            <person name="Carmona M.J."/>
            <person name="Serra M."/>
            <person name="Gomez A."/>
        </authorList>
    </citation>
    <scope>NUCLEOTIDE SEQUENCE [LARGE SCALE GENOMIC DNA]</scope>
    <source>
        <strain evidence="1">HYR1</strain>
    </source>
</reference>